<dbReference type="Proteomes" id="UP000824533">
    <property type="component" value="Linkage Group LG05"/>
</dbReference>
<proteinExistence type="predicted"/>
<accession>A0ACC1DBE5</accession>
<evidence type="ECO:0000313" key="2">
    <source>
        <dbReference type="Proteomes" id="UP000824533"/>
    </source>
</evidence>
<keyword evidence="2" id="KW-1185">Reference proteome</keyword>
<reference evidence="1 2" key="1">
    <citation type="journal article" date="2021" name="Front. Genet.">
        <title>Chromosome-Level Genome Assembly Reveals Significant Gene Expansion in the Toll and IMD Signaling Pathways of Dendrolimus kikuchii.</title>
        <authorList>
            <person name="Zhou J."/>
            <person name="Wu P."/>
            <person name="Xiong Z."/>
            <person name="Liu N."/>
            <person name="Zhao N."/>
            <person name="Ji M."/>
            <person name="Qiu Y."/>
            <person name="Yang B."/>
        </authorList>
    </citation>
    <scope>NUCLEOTIDE SEQUENCE [LARGE SCALE GENOMIC DNA]</scope>
    <source>
        <strain evidence="1">Ann1</strain>
    </source>
</reference>
<sequence>MRIAVVLFVLLLYILQNNCFCATMEAPGLSSAIAKFSAKFCNELEKDKSVVSSPLSAEILLSLLTLGTEDPSHSELLIALEVPSDDAIRSSFSSLSEKLKSIKGVTLNVANKIFLKEGPYEICTELEQDAVKVFDAGIEKVNFDDGVTACNLINKWVEDKTNHRIKDLLSSDSVDSDTRLVLVNALYFKGTWQKQFDPHVTRPQPFFITAEETVEVPMMYREDTYRYGVSDALNAQLLEMAYEGEEASMVIVLPSEIDGLNGVLGKLAAGHDLMGDLSNMFSTKVHVSVPKFKIETEIDLTNVLPKLGINAIFSLNNSGLTKILNNPERLYVSKAVQKAFIEVNEEGAEAAAATGMVVMMRCAMPTLRFYANRPFLYLLLDSSRTTLFVGAYRAK</sequence>
<organism evidence="1 2">
    <name type="scientific">Dendrolimus kikuchii</name>
    <dbReference type="NCBI Taxonomy" id="765133"/>
    <lineage>
        <taxon>Eukaryota</taxon>
        <taxon>Metazoa</taxon>
        <taxon>Ecdysozoa</taxon>
        <taxon>Arthropoda</taxon>
        <taxon>Hexapoda</taxon>
        <taxon>Insecta</taxon>
        <taxon>Pterygota</taxon>
        <taxon>Neoptera</taxon>
        <taxon>Endopterygota</taxon>
        <taxon>Lepidoptera</taxon>
        <taxon>Glossata</taxon>
        <taxon>Ditrysia</taxon>
        <taxon>Bombycoidea</taxon>
        <taxon>Lasiocampidae</taxon>
        <taxon>Dendrolimus</taxon>
    </lineage>
</organism>
<comment type="caution">
    <text evidence="1">The sequence shown here is derived from an EMBL/GenBank/DDBJ whole genome shotgun (WGS) entry which is preliminary data.</text>
</comment>
<evidence type="ECO:0000313" key="1">
    <source>
        <dbReference type="EMBL" id="KAJ0181145.1"/>
    </source>
</evidence>
<dbReference type="EMBL" id="CM034391">
    <property type="protein sequence ID" value="KAJ0181145.1"/>
    <property type="molecule type" value="Genomic_DNA"/>
</dbReference>
<name>A0ACC1DBE5_9NEOP</name>
<protein>
    <submittedName>
        <fullName evidence="1">Uncharacterized protein</fullName>
    </submittedName>
</protein>
<gene>
    <name evidence="1" type="ORF">K1T71_003230</name>
</gene>